<feature type="chain" id="PRO_5015677751" evidence="3">
    <location>
        <begin position="22"/>
        <end position="268"/>
    </location>
</feature>
<dbReference type="GO" id="GO:0016787">
    <property type="term" value="F:hydrolase activity"/>
    <property type="evidence" value="ECO:0007669"/>
    <property type="project" value="UniProtKB-KW"/>
</dbReference>
<dbReference type="InterPro" id="IPR037459">
    <property type="entry name" value="RhgT-like"/>
</dbReference>
<evidence type="ECO:0000313" key="6">
    <source>
        <dbReference type="Proteomes" id="UP000240883"/>
    </source>
</evidence>
<evidence type="ECO:0000313" key="5">
    <source>
        <dbReference type="EMBL" id="PSN66804.1"/>
    </source>
</evidence>
<evidence type="ECO:0000256" key="3">
    <source>
        <dbReference type="SAM" id="SignalP"/>
    </source>
</evidence>
<evidence type="ECO:0000256" key="2">
    <source>
        <dbReference type="ARBA" id="ARBA00022801"/>
    </source>
</evidence>
<dbReference type="Proteomes" id="UP000240883">
    <property type="component" value="Unassembled WGS sequence"/>
</dbReference>
<proteinExistence type="inferred from homology"/>
<dbReference type="OrthoDB" id="2141316at2759"/>
<gene>
    <name evidence="5" type="ORF">BS50DRAFT_610206</name>
</gene>
<evidence type="ECO:0000259" key="4">
    <source>
        <dbReference type="Pfam" id="PF13472"/>
    </source>
</evidence>
<dbReference type="Pfam" id="PF13472">
    <property type="entry name" value="Lipase_GDSL_2"/>
    <property type="match status" value="1"/>
</dbReference>
<dbReference type="SUPFAM" id="SSF52266">
    <property type="entry name" value="SGNH hydrolase"/>
    <property type="match status" value="1"/>
</dbReference>
<dbReference type="InterPro" id="IPR036514">
    <property type="entry name" value="SGNH_hydro_sf"/>
</dbReference>
<keyword evidence="3" id="KW-0732">Signal</keyword>
<dbReference type="InterPro" id="IPR013830">
    <property type="entry name" value="SGNH_hydro"/>
</dbReference>
<keyword evidence="2 5" id="KW-0378">Hydrolase</keyword>
<dbReference type="AlphaFoldDB" id="A0A2T2NN10"/>
<evidence type="ECO:0000256" key="1">
    <source>
        <dbReference type="ARBA" id="ARBA00008668"/>
    </source>
</evidence>
<dbReference type="STRING" id="1448308.A0A2T2NN10"/>
<keyword evidence="6" id="KW-1185">Reference proteome</keyword>
<organism evidence="5 6">
    <name type="scientific">Corynespora cassiicola Philippines</name>
    <dbReference type="NCBI Taxonomy" id="1448308"/>
    <lineage>
        <taxon>Eukaryota</taxon>
        <taxon>Fungi</taxon>
        <taxon>Dikarya</taxon>
        <taxon>Ascomycota</taxon>
        <taxon>Pezizomycotina</taxon>
        <taxon>Dothideomycetes</taxon>
        <taxon>Pleosporomycetidae</taxon>
        <taxon>Pleosporales</taxon>
        <taxon>Corynesporascaceae</taxon>
        <taxon>Corynespora</taxon>
    </lineage>
</organism>
<accession>A0A2T2NN10</accession>
<comment type="similarity">
    <text evidence="1">Belongs to the 'GDSL' lipolytic enzyme family.</text>
</comment>
<dbReference type="Gene3D" id="3.40.50.1110">
    <property type="entry name" value="SGNH hydrolase"/>
    <property type="match status" value="1"/>
</dbReference>
<name>A0A2T2NN10_CORCC</name>
<dbReference type="PANTHER" id="PTHR43695:SF1">
    <property type="entry name" value="RHAMNOGALACTURONAN ACETYLESTERASE"/>
    <property type="match status" value="1"/>
</dbReference>
<reference evidence="5 6" key="1">
    <citation type="journal article" date="2018" name="Front. Microbiol.">
        <title>Genome-Wide Analysis of Corynespora cassiicola Leaf Fall Disease Putative Effectors.</title>
        <authorList>
            <person name="Lopez D."/>
            <person name="Ribeiro S."/>
            <person name="Label P."/>
            <person name="Fumanal B."/>
            <person name="Venisse J.S."/>
            <person name="Kohler A."/>
            <person name="de Oliveira R.R."/>
            <person name="Labutti K."/>
            <person name="Lipzen A."/>
            <person name="Lail K."/>
            <person name="Bauer D."/>
            <person name="Ohm R.A."/>
            <person name="Barry K.W."/>
            <person name="Spatafora J."/>
            <person name="Grigoriev I.V."/>
            <person name="Martin F.M."/>
            <person name="Pujade-Renaud V."/>
        </authorList>
    </citation>
    <scope>NUCLEOTIDE SEQUENCE [LARGE SCALE GENOMIC DNA]</scope>
    <source>
        <strain evidence="5 6">Philippines</strain>
    </source>
</reference>
<dbReference type="PANTHER" id="PTHR43695">
    <property type="entry name" value="PUTATIVE (AFU_ORTHOLOGUE AFUA_2G17250)-RELATED"/>
    <property type="match status" value="1"/>
</dbReference>
<dbReference type="EMBL" id="KZ678135">
    <property type="protein sequence ID" value="PSN66804.1"/>
    <property type="molecule type" value="Genomic_DNA"/>
</dbReference>
<feature type="signal peptide" evidence="3">
    <location>
        <begin position="1"/>
        <end position="21"/>
    </location>
</feature>
<protein>
    <submittedName>
        <fullName evidence="5">SGNH hydrolase</fullName>
    </submittedName>
</protein>
<sequence>MVTLSVSQLVTLLTLSSSALGAPNAKRAQQVATLPLPSTSLPSSPSHTSTGWGVYFPNSVNLPVQNRAIGGRSARSYTVEGRFDTLINSVQPNDIVIIEFGHNDGGSLSNSDNGRTACPGAGDEVCTSTFNGQTVQVLTYPKYLTNAGQALVAKGAKVIVSSPTPNNPWEGGSFVYTPNRFTGYARTVAERIGPNAFFVDHGQYTANIFQSLGKAKVDSFFPNDHTHTSPEGADVVHKAFVKGVLCAGGSFLAGHLKNTTGSVQGSCI</sequence>
<feature type="domain" description="SGNH hydrolase-type esterase" evidence="4">
    <location>
        <begin position="44"/>
        <end position="234"/>
    </location>
</feature>